<evidence type="ECO:0000313" key="1">
    <source>
        <dbReference type="EMBL" id="GIQ68524.1"/>
    </source>
</evidence>
<sequence>MLPYLHPQACGYKNPIVEVCFGWGAPRMEMHRSWNAAEWRYVLYGNSEHQRRRTEQSLFSAVLLTPMQSSYGRYWNPLYLGLTEPTDERDWLEWLVALFAPEQLLHALDEAIAEAKRSIDIWITLPYPDRLQPDFGRSSGTSLNFRYPEDRLEALLWWVDACLRKWKRSSFAHSLKLRGFRWPREVLVADDEALVRALGRHVRSKGLRFMWLAHYGSAHVHAWKDMGFDFMYVNPGYYGRSDVPVEYIDYAALFASTVGSGLQLVCGKGSLCDRGHPYEYWRRGVPSRLDYLDRASLMFVFQETDLVDLARTRKQLYRDLVHVVHGIRRRRGKAARINR</sequence>
<accession>A0A8J4M1F7</accession>
<organism evidence="1 2">
    <name type="scientific">Xylanibacillus composti</name>
    <dbReference type="NCBI Taxonomy" id="1572762"/>
    <lineage>
        <taxon>Bacteria</taxon>
        <taxon>Bacillati</taxon>
        <taxon>Bacillota</taxon>
        <taxon>Bacilli</taxon>
        <taxon>Bacillales</taxon>
        <taxon>Paenibacillaceae</taxon>
        <taxon>Xylanibacillus</taxon>
    </lineage>
</organism>
<comment type="caution">
    <text evidence="1">The sequence shown here is derived from an EMBL/GenBank/DDBJ whole genome shotgun (WGS) entry which is preliminary data.</text>
</comment>
<proteinExistence type="predicted"/>
<name>A0A8J4M1F7_9BACL</name>
<reference evidence="1" key="1">
    <citation type="submission" date="2021-04" db="EMBL/GenBank/DDBJ databases">
        <title>Draft genome sequence of Xylanibacillus composti strain K13.</title>
        <authorList>
            <person name="Uke A."/>
            <person name="Chhe C."/>
            <person name="Baramee S."/>
            <person name="Kosugi A."/>
        </authorList>
    </citation>
    <scope>NUCLEOTIDE SEQUENCE</scope>
    <source>
        <strain evidence="1">K13</strain>
    </source>
</reference>
<protein>
    <submittedName>
        <fullName evidence="1">Uncharacterized protein</fullName>
    </submittedName>
</protein>
<dbReference type="AlphaFoldDB" id="A0A8J4M1F7"/>
<dbReference type="Proteomes" id="UP000677918">
    <property type="component" value="Unassembled WGS sequence"/>
</dbReference>
<dbReference type="EMBL" id="BOVK01000015">
    <property type="protein sequence ID" value="GIQ68524.1"/>
    <property type="molecule type" value="Genomic_DNA"/>
</dbReference>
<gene>
    <name evidence="1" type="ORF">XYCOK13_13480</name>
</gene>
<dbReference type="Pfam" id="PF16147">
    <property type="entry name" value="DUF4855"/>
    <property type="match status" value="1"/>
</dbReference>
<dbReference type="InterPro" id="IPR032329">
    <property type="entry name" value="DUF4855"/>
</dbReference>
<evidence type="ECO:0000313" key="2">
    <source>
        <dbReference type="Proteomes" id="UP000677918"/>
    </source>
</evidence>
<keyword evidence="2" id="KW-1185">Reference proteome</keyword>